<name>A0A1J1J5I2_9DIPT</name>
<proteinExistence type="predicted"/>
<organism evidence="2 3">
    <name type="scientific">Clunio marinus</name>
    <dbReference type="NCBI Taxonomy" id="568069"/>
    <lineage>
        <taxon>Eukaryota</taxon>
        <taxon>Metazoa</taxon>
        <taxon>Ecdysozoa</taxon>
        <taxon>Arthropoda</taxon>
        <taxon>Hexapoda</taxon>
        <taxon>Insecta</taxon>
        <taxon>Pterygota</taxon>
        <taxon>Neoptera</taxon>
        <taxon>Endopterygota</taxon>
        <taxon>Diptera</taxon>
        <taxon>Nematocera</taxon>
        <taxon>Chironomoidea</taxon>
        <taxon>Chironomidae</taxon>
        <taxon>Clunio</taxon>
    </lineage>
</organism>
<keyword evidence="1" id="KW-0812">Transmembrane</keyword>
<evidence type="ECO:0000313" key="2">
    <source>
        <dbReference type="EMBL" id="CRL06137.1"/>
    </source>
</evidence>
<keyword evidence="3" id="KW-1185">Reference proteome</keyword>
<protein>
    <submittedName>
        <fullName evidence="2">CLUMA_CG019307, isoform A</fullName>
    </submittedName>
</protein>
<reference evidence="2 3" key="1">
    <citation type="submission" date="2015-04" db="EMBL/GenBank/DDBJ databases">
        <authorList>
            <person name="Syromyatnikov M.Y."/>
            <person name="Popov V.N."/>
        </authorList>
    </citation>
    <scope>NUCLEOTIDE SEQUENCE [LARGE SCALE GENOMIC DNA]</scope>
</reference>
<feature type="transmembrane region" description="Helical" evidence="1">
    <location>
        <begin position="14"/>
        <end position="42"/>
    </location>
</feature>
<evidence type="ECO:0000313" key="3">
    <source>
        <dbReference type="Proteomes" id="UP000183832"/>
    </source>
</evidence>
<accession>A0A1J1J5I2</accession>
<evidence type="ECO:0000256" key="1">
    <source>
        <dbReference type="SAM" id="Phobius"/>
    </source>
</evidence>
<dbReference type="Proteomes" id="UP000183832">
    <property type="component" value="Unassembled WGS sequence"/>
</dbReference>
<dbReference type="EMBL" id="CVRI01000066">
    <property type="protein sequence ID" value="CRL06137.1"/>
    <property type="molecule type" value="Genomic_DNA"/>
</dbReference>
<dbReference type="AlphaFoldDB" id="A0A1J1J5I2"/>
<keyword evidence="1" id="KW-1133">Transmembrane helix</keyword>
<gene>
    <name evidence="2" type="ORF">CLUMA_CG019307</name>
</gene>
<keyword evidence="1" id="KW-0472">Membrane</keyword>
<sequence>MLKNSYMEKKKQHFMILCSVSSSAAATLMTQVIICCFLTVLLKELLLRCTFYMKKESLKLIDETAESYVWRVHVLNSGDDFHLKLPILTIG</sequence>